<dbReference type="InterPro" id="IPR003615">
    <property type="entry name" value="HNH_nuc"/>
</dbReference>
<evidence type="ECO:0000259" key="1">
    <source>
        <dbReference type="Pfam" id="PF13391"/>
    </source>
</evidence>
<dbReference type="STRING" id="1442369.A0A0D2GUF1"/>
<reference evidence="2 3" key="1">
    <citation type="submission" date="2015-01" db="EMBL/GenBank/DDBJ databases">
        <title>The Genome Sequence of Rhinocladiella mackenzie CBS 650.93.</title>
        <authorList>
            <consortium name="The Broad Institute Genomics Platform"/>
            <person name="Cuomo C."/>
            <person name="de Hoog S."/>
            <person name="Gorbushina A."/>
            <person name="Stielow B."/>
            <person name="Teixiera M."/>
            <person name="Abouelleil A."/>
            <person name="Chapman S.B."/>
            <person name="Priest M."/>
            <person name="Young S.K."/>
            <person name="Wortman J."/>
            <person name="Nusbaum C."/>
            <person name="Birren B."/>
        </authorList>
    </citation>
    <scope>NUCLEOTIDE SEQUENCE [LARGE SCALE GENOMIC DNA]</scope>
    <source>
        <strain evidence="2 3">CBS 650.93</strain>
    </source>
</reference>
<evidence type="ECO:0000313" key="3">
    <source>
        <dbReference type="Proteomes" id="UP000053617"/>
    </source>
</evidence>
<dbReference type="VEuPathDB" id="FungiDB:Z518_07872"/>
<organism evidence="2 3">
    <name type="scientific">Rhinocladiella mackenziei CBS 650.93</name>
    <dbReference type="NCBI Taxonomy" id="1442369"/>
    <lineage>
        <taxon>Eukaryota</taxon>
        <taxon>Fungi</taxon>
        <taxon>Dikarya</taxon>
        <taxon>Ascomycota</taxon>
        <taxon>Pezizomycotina</taxon>
        <taxon>Eurotiomycetes</taxon>
        <taxon>Chaetothyriomycetidae</taxon>
        <taxon>Chaetothyriales</taxon>
        <taxon>Herpotrichiellaceae</taxon>
        <taxon>Rhinocladiella</taxon>
    </lineage>
</organism>
<gene>
    <name evidence="2" type="ORF">Z518_07872</name>
</gene>
<evidence type="ECO:0000313" key="2">
    <source>
        <dbReference type="EMBL" id="KIX01933.1"/>
    </source>
</evidence>
<proteinExistence type="predicted"/>
<dbReference type="EMBL" id="KN847480">
    <property type="protein sequence ID" value="KIX01933.1"/>
    <property type="molecule type" value="Genomic_DNA"/>
</dbReference>
<sequence>MPWKEVAREHENIRLNVNNPRPPRDNCLYGVLPHNSGGVGGLMANSGAVIDLRESPPPPVTATRFSSPSPPQIIIRHPAYKSSRLLDIPAFDGSESCPGLHHGTIALICGIVTDNRFDGWLSKTRDGDPLYLESDDLLPAGEYFFHVPWPDGVIPNEHQIPYKYPVVPTFRHWVFPHNNLPAEWQPRNISPMQQTSPIFQRSSVSQMVRARDGGCCVSSSQDGVEGAHIVPEGEDEWFREQEMDQYNPILWMVGAKPVNNPANMLALRADIHIVFDAKGFVFTKKYGSWVLHSLTSTANLGFEYHNTKVRLPADIHPSFILSRLASAVFPLLQNFFNRGEPRVVRVDSEDLEMTSHELRDAYFTQTSPPTATPELLDCETNSESSRTSTLAYEKPFHNDHCWTQRLAALRHEALVKQRKINAGLMCCDYNLAEDAVAQGLKGPKRFGGAHVCMQCLGVEFKDEYL</sequence>
<dbReference type="HOGENOM" id="CLU_030288_4_1_1"/>
<dbReference type="RefSeq" id="XP_013269069.1">
    <property type="nucleotide sequence ID" value="XM_013413615.1"/>
</dbReference>
<dbReference type="GeneID" id="25295943"/>
<protein>
    <submittedName>
        <fullName evidence="2">Rhinocladiella mackenziei CBS 650.93 unplaced genomic scaffold supercont1.6, whole genome shotgun sequence</fullName>
    </submittedName>
</protein>
<dbReference type="Pfam" id="PF13391">
    <property type="entry name" value="HNH_2"/>
    <property type="match status" value="1"/>
</dbReference>
<dbReference type="AlphaFoldDB" id="A0A0D2GUF1"/>
<dbReference type="Proteomes" id="UP000053617">
    <property type="component" value="Unassembled WGS sequence"/>
</dbReference>
<accession>A0A0D2GUF1</accession>
<keyword evidence="3" id="KW-1185">Reference proteome</keyword>
<dbReference type="OrthoDB" id="4120490at2759"/>
<feature type="domain" description="HNH nuclease" evidence="1">
    <location>
        <begin position="215"/>
        <end position="282"/>
    </location>
</feature>
<name>A0A0D2GUF1_9EURO</name>